<evidence type="ECO:0000313" key="2">
    <source>
        <dbReference type="Proteomes" id="UP000324726"/>
    </source>
</evidence>
<dbReference type="AlphaFoldDB" id="A0A5D4FT97"/>
<dbReference type="Gene3D" id="3.40.50.360">
    <property type="match status" value="1"/>
</dbReference>
<dbReference type="RefSeq" id="WP_148811480.1">
    <property type="nucleotide sequence ID" value="NZ_VSZI01000001.1"/>
</dbReference>
<evidence type="ECO:0000313" key="1">
    <source>
        <dbReference type="EMBL" id="TYR19756.1"/>
    </source>
</evidence>
<dbReference type="InterPro" id="IPR029039">
    <property type="entry name" value="Flavoprotein-like_sf"/>
</dbReference>
<organism evidence="1 2">
    <name type="scientific">Corynebacterium urealyticum</name>
    <dbReference type="NCBI Taxonomy" id="43771"/>
    <lineage>
        <taxon>Bacteria</taxon>
        <taxon>Bacillati</taxon>
        <taxon>Actinomycetota</taxon>
        <taxon>Actinomycetes</taxon>
        <taxon>Mycobacteriales</taxon>
        <taxon>Corynebacteriaceae</taxon>
        <taxon>Corynebacterium</taxon>
    </lineage>
</organism>
<dbReference type="Proteomes" id="UP000324726">
    <property type="component" value="Unassembled WGS sequence"/>
</dbReference>
<comment type="caution">
    <text evidence="1">The sequence shown here is derived from an EMBL/GenBank/DDBJ whole genome shotgun (WGS) entry which is preliminary data.</text>
</comment>
<sequence>MANNTRTLLIVHHSPTDTVRPIARRVVEKCQEAAAQAAEALGESAPRIEVVERQALEPDKAELLAADAVIFGTTANFGYISGALKHYFDTLFYEVNEEKQGTPVSWWIRGGFDTTGAEKAMDSIITGLQWEVAAEPVAFTGDPAEQQDRLDTMAEAMVGALLS</sequence>
<protein>
    <submittedName>
        <fullName evidence="1">Flavodoxin family protein</fullName>
    </submittedName>
</protein>
<reference evidence="1 2" key="1">
    <citation type="submission" date="2019-08" db="EMBL/GenBank/DDBJ databases">
        <title>Draft genome of C. urealyticum strain VH4248.</title>
        <authorList>
            <person name="Navas J."/>
        </authorList>
    </citation>
    <scope>NUCLEOTIDE SEQUENCE [LARGE SCALE GENOMIC DNA]</scope>
    <source>
        <strain evidence="1 2">VH4248</strain>
    </source>
</reference>
<accession>A0A5D4FT97</accession>
<dbReference type="EMBL" id="VSZI01000001">
    <property type="protein sequence ID" value="TYR19756.1"/>
    <property type="molecule type" value="Genomic_DNA"/>
</dbReference>
<dbReference type="SUPFAM" id="SSF52218">
    <property type="entry name" value="Flavoproteins"/>
    <property type="match status" value="1"/>
</dbReference>
<gene>
    <name evidence="1" type="ORF">FYJ87_01795</name>
</gene>
<proteinExistence type="predicted"/>
<name>A0A5D4FT97_9CORY</name>